<feature type="coiled-coil region" evidence="1">
    <location>
        <begin position="322"/>
        <end position="381"/>
    </location>
</feature>
<dbReference type="EMBL" id="KI546100">
    <property type="protein sequence ID" value="EST45207.1"/>
    <property type="molecule type" value="Genomic_DNA"/>
</dbReference>
<keyword evidence="1" id="KW-0175">Coiled coil</keyword>
<organism evidence="2">
    <name type="scientific">Spironucleus salmonicida</name>
    <dbReference type="NCBI Taxonomy" id="348837"/>
    <lineage>
        <taxon>Eukaryota</taxon>
        <taxon>Metamonada</taxon>
        <taxon>Diplomonadida</taxon>
        <taxon>Hexamitidae</taxon>
        <taxon>Hexamitinae</taxon>
        <taxon>Spironucleus</taxon>
    </lineage>
</organism>
<name>V6LKX8_9EUKA</name>
<proteinExistence type="predicted"/>
<protein>
    <submittedName>
        <fullName evidence="2">Uncharacterized protein</fullName>
    </submittedName>
</protein>
<gene>
    <name evidence="2" type="ORF">SS50377_14779</name>
</gene>
<accession>V6LKX8</accession>
<dbReference type="AlphaFoldDB" id="V6LKX8"/>
<sequence>MEFIKNQCLRNFTSAEEFNLAFNNAYLISYQKQYNSQDILSQDQIKHLVYILGQHKQIISDQCSTDLFSLELSHDDIDWQKQFNQELDKSTKLQSLLDQYENEVKEYEILSQDTYNRYSLSIKQIISAYDIQQKQVQSYAAQIEKQNKILKNQQDVIKQKTQQVLKLEKVVSDHAKIVILKQQERDLLTKNNNEKFLHLTKEINIHKEQTNDALEKQKYYENQYLSLNSQYQSFYKNYSVLNGICAELQFQLKVENYDQILNKFFFLIENSADKSIINDLQLKLDTYLILIKHLIDFIESMNKNMSQQKLKIKPLQFLGDLLNDILLKLNLLEEEIKRLQLKHQNIQDQLSDQMSQTVISFQKIKLENEQLENKIDFLQLLKSQKLPALVNIIKIQQQELQISKQEFIDLYKQFDVLDNKIQKTNSSQIKESKYLKILKTQTIITK</sequence>
<evidence type="ECO:0000313" key="2">
    <source>
        <dbReference type="EMBL" id="EST45207.1"/>
    </source>
</evidence>
<evidence type="ECO:0000256" key="1">
    <source>
        <dbReference type="SAM" id="Coils"/>
    </source>
</evidence>
<feature type="coiled-coil region" evidence="1">
    <location>
        <begin position="83"/>
        <end position="170"/>
    </location>
</feature>
<reference evidence="2" key="1">
    <citation type="journal article" date="2014" name="PLoS Genet.">
        <title>The Genome of Spironucleus salmonicida Highlights a Fish Pathogen Adapted to Fluctuating Environments.</title>
        <authorList>
            <person name="Xu F."/>
            <person name="Jerlstrom-Hultqvist J."/>
            <person name="Einarsson E."/>
            <person name="Astvaldsson A."/>
            <person name="Svard S.G."/>
            <person name="Andersson J.O."/>
        </authorList>
    </citation>
    <scope>NUCLEOTIDE SEQUENCE</scope>
</reference>